<dbReference type="RefSeq" id="WP_202015835.1">
    <property type="nucleotide sequence ID" value="NZ_JAERRB010000016.1"/>
</dbReference>
<feature type="signal peptide" evidence="1">
    <location>
        <begin position="1"/>
        <end position="20"/>
    </location>
</feature>
<dbReference type="Proteomes" id="UP000613030">
    <property type="component" value="Unassembled WGS sequence"/>
</dbReference>
<evidence type="ECO:0000256" key="1">
    <source>
        <dbReference type="SAM" id="SignalP"/>
    </source>
</evidence>
<feature type="chain" id="PRO_5046584378" description="OmpA-like domain-containing protein" evidence="1">
    <location>
        <begin position="21"/>
        <end position="145"/>
    </location>
</feature>
<comment type="caution">
    <text evidence="2">The sequence shown here is derived from an EMBL/GenBank/DDBJ whole genome shotgun (WGS) entry which is preliminary data.</text>
</comment>
<organism evidence="2 3">
    <name type="scientific">Chryseolinea lacunae</name>
    <dbReference type="NCBI Taxonomy" id="2801331"/>
    <lineage>
        <taxon>Bacteria</taxon>
        <taxon>Pseudomonadati</taxon>
        <taxon>Bacteroidota</taxon>
        <taxon>Cytophagia</taxon>
        <taxon>Cytophagales</taxon>
        <taxon>Fulvivirgaceae</taxon>
        <taxon>Chryseolinea</taxon>
    </lineage>
</organism>
<keyword evidence="1" id="KW-0732">Signal</keyword>
<evidence type="ECO:0000313" key="3">
    <source>
        <dbReference type="Proteomes" id="UP000613030"/>
    </source>
</evidence>
<accession>A0ABS1L189</accession>
<protein>
    <recommendedName>
        <fullName evidence="4">OmpA-like domain-containing protein</fullName>
    </recommendedName>
</protein>
<evidence type="ECO:0008006" key="4">
    <source>
        <dbReference type="Google" id="ProtNLM"/>
    </source>
</evidence>
<keyword evidence="3" id="KW-1185">Reference proteome</keyword>
<proteinExistence type="predicted"/>
<evidence type="ECO:0000313" key="2">
    <source>
        <dbReference type="EMBL" id="MBL0745414.1"/>
    </source>
</evidence>
<reference evidence="2 3" key="1">
    <citation type="submission" date="2021-01" db="EMBL/GenBank/DDBJ databases">
        <title>Chryseolinea sp. Jin1 Genome sequencing and assembly.</title>
        <authorList>
            <person name="Kim I."/>
        </authorList>
    </citation>
    <scope>NUCLEOTIDE SEQUENCE [LARGE SCALE GENOMIC DNA]</scope>
    <source>
        <strain evidence="2 3">Jin1</strain>
    </source>
</reference>
<gene>
    <name evidence="2" type="ORF">JI741_29555</name>
</gene>
<dbReference type="EMBL" id="JAERRB010000016">
    <property type="protein sequence ID" value="MBL0745414.1"/>
    <property type="molecule type" value="Genomic_DNA"/>
</dbReference>
<name>A0ABS1L189_9BACT</name>
<sequence length="145" mass="16934">MQIRFLAAFVLLFFFYASHAQEGEILVDGVALDLREPMTSCFQFAPFKAKLTGEGEKYLDTFAHFYEGQTAKSNQTIVFDLGVSQEERQQHPDLVMRRAKAVRRYLWRKNKINLLAFRVRIIEKMTTTCYAYIGAEPRGERRKLK</sequence>